<comment type="caution">
    <text evidence="3">The sequence shown here is derived from an EMBL/GenBank/DDBJ whole genome shotgun (WGS) entry which is preliminary data.</text>
</comment>
<keyword evidence="2" id="KW-0732">Signal</keyword>
<dbReference type="EMBL" id="RQTJ01000071">
    <property type="protein sequence ID" value="RRA89258.1"/>
    <property type="molecule type" value="Genomic_DNA"/>
</dbReference>
<reference evidence="3 4" key="1">
    <citation type="submission" date="2018-11" db="EMBL/GenBank/DDBJ databases">
        <title>Flavobacterium sp. nov., YIM 102796 draft genome.</title>
        <authorList>
            <person name="Li G."/>
            <person name="Jiang Y."/>
        </authorList>
    </citation>
    <scope>NUCLEOTIDE SEQUENCE [LARGE SCALE GENOMIC DNA]</scope>
    <source>
        <strain evidence="3 4">YIM 102796</strain>
    </source>
</reference>
<proteinExistence type="predicted"/>
<evidence type="ECO:0000256" key="2">
    <source>
        <dbReference type="ARBA" id="ARBA00022729"/>
    </source>
</evidence>
<organism evidence="3 4">
    <name type="scientific">Paenimyroides viscosum</name>
    <dbReference type="NCBI Taxonomy" id="2488729"/>
    <lineage>
        <taxon>Bacteria</taxon>
        <taxon>Pseudomonadati</taxon>
        <taxon>Bacteroidota</taxon>
        <taxon>Flavobacteriia</taxon>
        <taxon>Flavobacteriales</taxon>
        <taxon>Flavobacteriaceae</taxon>
        <taxon>Paenimyroides</taxon>
    </lineage>
</organism>
<evidence type="ECO:0000256" key="1">
    <source>
        <dbReference type="ARBA" id="ARBA00017922"/>
    </source>
</evidence>
<evidence type="ECO:0000313" key="3">
    <source>
        <dbReference type="EMBL" id="RRA89258.1"/>
    </source>
</evidence>
<accession>A0A3P1AJQ1</accession>
<name>A0A3P1AJQ1_9FLAO</name>
<dbReference type="AlphaFoldDB" id="A0A3P1AJQ1"/>
<evidence type="ECO:0000313" key="4">
    <source>
        <dbReference type="Proteomes" id="UP000268372"/>
    </source>
</evidence>
<sequence>MKKITLAIFSIFVLAACSEDIDQETDKQIVDNSESFSGDSGGNTVYTYDSGLPGHSVPGIPGAGVAAYESPYSVTGGNGIMYHLINNTPYDIIITPHIGFFCYGSWVDVYWNGGAGASTRPGLFTEGVNQKQYGNTLQIDPVKLPPWSSITHGPSTGRFPLNGASSGSSFTDSFHSYAETGPMMEIGKIYFIKYEVPGVASGVLKQKIGNDAMDLSMIPGNWQQIMPTSPSTSSYLTYNSDLALIYQDVEPGVGPGSLEICLVNRPGSATVPSEVAIAGHTLSFVTDANAVYIIFQ</sequence>
<dbReference type="Pfam" id="PF08139">
    <property type="entry name" value="LPAM_1"/>
    <property type="match status" value="1"/>
</dbReference>
<dbReference type="RefSeq" id="WP_124900686.1">
    <property type="nucleotide sequence ID" value="NZ_RQTJ01000071.1"/>
</dbReference>
<protein>
    <recommendedName>
        <fullName evidence="1">Type IV secretion system putative lipoprotein virB7</fullName>
    </recommendedName>
</protein>
<dbReference type="PROSITE" id="PS51257">
    <property type="entry name" value="PROKAR_LIPOPROTEIN"/>
    <property type="match status" value="1"/>
</dbReference>
<gene>
    <name evidence="3" type="ORF">EG242_14670</name>
</gene>
<dbReference type="Proteomes" id="UP000268372">
    <property type="component" value="Unassembled WGS sequence"/>
</dbReference>
<keyword evidence="4" id="KW-1185">Reference proteome</keyword>
<dbReference type="InterPro" id="IPR012640">
    <property type="entry name" value="Membr_lipoprot_lipid_attach_CS"/>
</dbReference>